<evidence type="ECO:0000313" key="1">
    <source>
        <dbReference type="Proteomes" id="UP001515500"/>
    </source>
</evidence>
<proteinExistence type="predicted"/>
<reference evidence="2" key="1">
    <citation type="submission" date="2025-08" db="UniProtKB">
        <authorList>
            <consortium name="RefSeq"/>
        </authorList>
    </citation>
    <scope>IDENTIFICATION</scope>
</reference>
<accession>A0AB40BEZ8</accession>
<dbReference type="AlphaFoldDB" id="A0AB40BEZ8"/>
<dbReference type="PANTHER" id="PTHR33168">
    <property type="entry name" value="STRESS INDUCED PROTEIN-RELATED"/>
    <property type="match status" value="1"/>
</dbReference>
<dbReference type="RefSeq" id="XP_039125888.1">
    <property type="nucleotide sequence ID" value="XM_039269954.1"/>
</dbReference>
<dbReference type="GeneID" id="120261933"/>
<name>A0AB40BEZ8_DIOCR</name>
<gene>
    <name evidence="2" type="primary">LOC120261933</name>
</gene>
<dbReference type="Proteomes" id="UP001515500">
    <property type="component" value="Chromosome 5"/>
</dbReference>
<sequence>MEWSPKLMRQRSCACPVMDIGGWCNNSRRRTAGFSRRFTESDYEDEFDEMEYPIMRSSASSRWRGLWRRIMKGKRRILNSSAPQHVPYDAYSYAQNFDDGSSWIEPENLSRSFSARFADPSRILRRLP</sequence>
<protein>
    <submittedName>
        <fullName evidence="2">Uncharacterized protein LOC120261933</fullName>
    </submittedName>
</protein>
<evidence type="ECO:0000313" key="2">
    <source>
        <dbReference type="RefSeq" id="XP_039125888.1"/>
    </source>
</evidence>
<organism evidence="1 2">
    <name type="scientific">Dioscorea cayennensis subsp. rotundata</name>
    <name type="common">White Guinea yam</name>
    <name type="synonym">Dioscorea rotundata</name>
    <dbReference type="NCBI Taxonomy" id="55577"/>
    <lineage>
        <taxon>Eukaryota</taxon>
        <taxon>Viridiplantae</taxon>
        <taxon>Streptophyta</taxon>
        <taxon>Embryophyta</taxon>
        <taxon>Tracheophyta</taxon>
        <taxon>Spermatophyta</taxon>
        <taxon>Magnoliopsida</taxon>
        <taxon>Liliopsida</taxon>
        <taxon>Dioscoreales</taxon>
        <taxon>Dioscoreaceae</taxon>
        <taxon>Dioscorea</taxon>
    </lineage>
</organism>
<keyword evidence="1" id="KW-1185">Reference proteome</keyword>